<dbReference type="Pfam" id="PF04542">
    <property type="entry name" value="Sigma70_r2"/>
    <property type="match status" value="1"/>
</dbReference>
<reference evidence="8" key="1">
    <citation type="submission" date="2016-11" db="EMBL/GenBank/DDBJ databases">
        <authorList>
            <person name="Varghese N."/>
            <person name="Submissions S."/>
        </authorList>
    </citation>
    <scope>NUCLEOTIDE SEQUENCE [LARGE SCALE GENOMIC DNA]</scope>
    <source>
        <strain evidence="8">DSM 24787</strain>
    </source>
</reference>
<dbReference type="InterPro" id="IPR014327">
    <property type="entry name" value="RNA_pol_sigma70_bacteroid"/>
</dbReference>
<dbReference type="PANTHER" id="PTHR43133">
    <property type="entry name" value="RNA POLYMERASE ECF-TYPE SIGMA FACTO"/>
    <property type="match status" value="1"/>
</dbReference>
<dbReference type="InterPro" id="IPR036388">
    <property type="entry name" value="WH-like_DNA-bd_sf"/>
</dbReference>
<proteinExistence type="inferred from homology"/>
<dbReference type="Gene3D" id="1.10.10.10">
    <property type="entry name" value="Winged helix-like DNA-binding domain superfamily/Winged helix DNA-binding domain"/>
    <property type="match status" value="1"/>
</dbReference>
<evidence type="ECO:0000256" key="3">
    <source>
        <dbReference type="ARBA" id="ARBA00023082"/>
    </source>
</evidence>
<dbReference type="RefSeq" id="WP_074239937.1">
    <property type="nucleotide sequence ID" value="NZ_FSRA01000001.1"/>
</dbReference>
<keyword evidence="4" id="KW-0804">Transcription</keyword>
<dbReference type="Proteomes" id="UP000185003">
    <property type="component" value="Unassembled WGS sequence"/>
</dbReference>
<dbReference type="AlphaFoldDB" id="A0A1N6GR31"/>
<organism evidence="7 8">
    <name type="scientific">Chitinophaga niabensis</name>
    <dbReference type="NCBI Taxonomy" id="536979"/>
    <lineage>
        <taxon>Bacteria</taxon>
        <taxon>Pseudomonadati</taxon>
        <taxon>Bacteroidota</taxon>
        <taxon>Chitinophagia</taxon>
        <taxon>Chitinophagales</taxon>
        <taxon>Chitinophagaceae</taxon>
        <taxon>Chitinophaga</taxon>
    </lineage>
</organism>
<name>A0A1N6GR31_9BACT</name>
<dbReference type="STRING" id="536979.SAMN04488055_2922"/>
<dbReference type="InterPro" id="IPR013249">
    <property type="entry name" value="RNA_pol_sigma70_r4_t2"/>
</dbReference>
<accession>A0A1N6GR31</accession>
<keyword evidence="8" id="KW-1185">Reference proteome</keyword>
<dbReference type="NCBIfam" id="TIGR02985">
    <property type="entry name" value="Sig70_bacteroi1"/>
    <property type="match status" value="1"/>
</dbReference>
<dbReference type="OrthoDB" id="659855at2"/>
<dbReference type="InterPro" id="IPR014284">
    <property type="entry name" value="RNA_pol_sigma-70_dom"/>
</dbReference>
<dbReference type="InterPro" id="IPR013324">
    <property type="entry name" value="RNA_pol_sigma_r3/r4-like"/>
</dbReference>
<protein>
    <submittedName>
        <fullName evidence="7">RNA polymerase sigma-70 factor, ECF subfamily</fullName>
    </submittedName>
</protein>
<evidence type="ECO:0000259" key="6">
    <source>
        <dbReference type="Pfam" id="PF08281"/>
    </source>
</evidence>
<dbReference type="PANTHER" id="PTHR43133:SF46">
    <property type="entry name" value="RNA POLYMERASE SIGMA-70 FACTOR ECF SUBFAMILY"/>
    <property type="match status" value="1"/>
</dbReference>
<evidence type="ECO:0000256" key="1">
    <source>
        <dbReference type="ARBA" id="ARBA00010641"/>
    </source>
</evidence>
<dbReference type="InterPro" id="IPR039425">
    <property type="entry name" value="RNA_pol_sigma-70-like"/>
</dbReference>
<dbReference type="EMBL" id="FSRA01000001">
    <property type="protein sequence ID" value="SIO09994.1"/>
    <property type="molecule type" value="Genomic_DNA"/>
</dbReference>
<dbReference type="SUPFAM" id="SSF88659">
    <property type="entry name" value="Sigma3 and sigma4 domains of RNA polymerase sigma factors"/>
    <property type="match status" value="1"/>
</dbReference>
<keyword evidence="3" id="KW-0731">Sigma factor</keyword>
<dbReference type="InterPro" id="IPR013325">
    <property type="entry name" value="RNA_pol_sigma_r2"/>
</dbReference>
<dbReference type="GO" id="GO:0006352">
    <property type="term" value="P:DNA-templated transcription initiation"/>
    <property type="evidence" value="ECO:0007669"/>
    <property type="project" value="InterPro"/>
</dbReference>
<sequence length="171" mass="20463">MPEIPAKVLFEELFVTNRDKVYRFAYKLTSDAERAEEITQQCFVRLWENIERVQPGQDIFPLLFVYVKNIVIDETRKLYREKKNLGELTLHKKEVQDEDSAENTLLYKELRKEIQQLVARLPEQRRNIYLMSRDEGRSHKEIADQLSLSPMTVRNHLQLALQFIRRELTAR</sequence>
<dbReference type="SUPFAM" id="SSF88946">
    <property type="entry name" value="Sigma2 domain of RNA polymerase sigma factors"/>
    <property type="match status" value="1"/>
</dbReference>
<feature type="domain" description="RNA polymerase sigma factor 70 region 4 type 2" evidence="6">
    <location>
        <begin position="112"/>
        <end position="163"/>
    </location>
</feature>
<comment type="similarity">
    <text evidence="1">Belongs to the sigma-70 factor family. ECF subfamily.</text>
</comment>
<evidence type="ECO:0000259" key="5">
    <source>
        <dbReference type="Pfam" id="PF04542"/>
    </source>
</evidence>
<dbReference type="InterPro" id="IPR007627">
    <property type="entry name" value="RNA_pol_sigma70_r2"/>
</dbReference>
<dbReference type="Gene3D" id="1.10.1740.10">
    <property type="match status" value="1"/>
</dbReference>
<gene>
    <name evidence="7" type="ORF">SAMN04488055_2922</name>
</gene>
<dbReference type="GO" id="GO:0016987">
    <property type="term" value="F:sigma factor activity"/>
    <property type="evidence" value="ECO:0007669"/>
    <property type="project" value="UniProtKB-KW"/>
</dbReference>
<evidence type="ECO:0000256" key="4">
    <source>
        <dbReference type="ARBA" id="ARBA00023163"/>
    </source>
</evidence>
<evidence type="ECO:0000313" key="8">
    <source>
        <dbReference type="Proteomes" id="UP000185003"/>
    </source>
</evidence>
<dbReference type="NCBIfam" id="TIGR02937">
    <property type="entry name" value="sigma70-ECF"/>
    <property type="match status" value="1"/>
</dbReference>
<keyword evidence="2" id="KW-0805">Transcription regulation</keyword>
<evidence type="ECO:0000313" key="7">
    <source>
        <dbReference type="EMBL" id="SIO09994.1"/>
    </source>
</evidence>
<dbReference type="GO" id="GO:0003677">
    <property type="term" value="F:DNA binding"/>
    <property type="evidence" value="ECO:0007669"/>
    <property type="project" value="InterPro"/>
</dbReference>
<evidence type="ECO:0000256" key="2">
    <source>
        <dbReference type="ARBA" id="ARBA00023015"/>
    </source>
</evidence>
<feature type="domain" description="RNA polymerase sigma-70 region 2" evidence="5">
    <location>
        <begin position="13"/>
        <end position="78"/>
    </location>
</feature>
<dbReference type="Pfam" id="PF08281">
    <property type="entry name" value="Sigma70_r4_2"/>
    <property type="match status" value="1"/>
</dbReference>